<dbReference type="PANTHER" id="PTHR30289">
    <property type="entry name" value="UNCHARACTERIZED PROTEIN YBCL-RELATED"/>
    <property type="match status" value="1"/>
</dbReference>
<dbReference type="AlphaFoldDB" id="A0A7K1V4W3"/>
<dbReference type="RefSeq" id="WP_157391049.1">
    <property type="nucleotide sequence ID" value="NZ_WRPP01000006.1"/>
</dbReference>
<dbReference type="CDD" id="cd00865">
    <property type="entry name" value="PEBP_bact_arch"/>
    <property type="match status" value="1"/>
</dbReference>
<dbReference type="Pfam" id="PF01161">
    <property type="entry name" value="PBP"/>
    <property type="match status" value="1"/>
</dbReference>
<evidence type="ECO:0000313" key="3">
    <source>
        <dbReference type="Proteomes" id="UP000466794"/>
    </source>
</evidence>
<name>A0A7K1V4W3_9NOCA</name>
<reference evidence="2 3" key="1">
    <citation type="submission" date="2019-12" db="EMBL/GenBank/DDBJ databases">
        <title>Nocardia sp. nov. ET3-3 isolated from soil.</title>
        <authorList>
            <person name="Kanchanasin P."/>
            <person name="Tanasupawat S."/>
            <person name="Yuki M."/>
            <person name="Kudo T."/>
        </authorList>
    </citation>
    <scope>NUCLEOTIDE SEQUENCE [LARGE SCALE GENOMIC DNA]</scope>
    <source>
        <strain evidence="2 3">ET3-3</strain>
    </source>
</reference>
<dbReference type="Gene3D" id="3.90.280.10">
    <property type="entry name" value="PEBP-like"/>
    <property type="match status" value="1"/>
</dbReference>
<sequence length="188" mass="19977">MALMGRLLRNRRGAPEDLAWYRPNLGEGGEFEVTSGDFAHESRLDIRHAMKRAGGRDVSPALSWSGVPEGTAQLLLVVEDQDAPFGGPFVHALALLDAGIGELPSGALASGSAPEGVEMLRSSWGRGYMGPAPVPGHGPHRYVFQLFALTEPVTLTGGRSPGSAKPREVLAAARAHGRGRIDGFYERP</sequence>
<comment type="caution">
    <text evidence="2">The sequence shown here is derived from an EMBL/GenBank/DDBJ whole genome shotgun (WGS) entry which is preliminary data.</text>
</comment>
<dbReference type="EMBL" id="WRPP01000006">
    <property type="protein sequence ID" value="MVU81479.1"/>
    <property type="molecule type" value="Genomic_DNA"/>
</dbReference>
<proteinExistence type="inferred from homology"/>
<dbReference type="SUPFAM" id="SSF49777">
    <property type="entry name" value="PEBP-like"/>
    <property type="match status" value="1"/>
</dbReference>
<protein>
    <submittedName>
        <fullName evidence="2">YbhB/YbcL family Raf kinase inhibitor-like protein</fullName>
    </submittedName>
</protein>
<dbReference type="NCBIfam" id="TIGR00481">
    <property type="entry name" value="YbhB/YbcL family Raf kinase inhibitor-like protein"/>
    <property type="match status" value="1"/>
</dbReference>
<evidence type="ECO:0000313" key="2">
    <source>
        <dbReference type="EMBL" id="MVU81479.1"/>
    </source>
</evidence>
<dbReference type="InterPro" id="IPR005247">
    <property type="entry name" value="YbhB_YbcL/LppC-like"/>
</dbReference>
<dbReference type="PANTHER" id="PTHR30289:SF1">
    <property type="entry name" value="PEBP (PHOSPHATIDYLETHANOLAMINE-BINDING PROTEIN) FAMILY PROTEIN"/>
    <property type="match status" value="1"/>
</dbReference>
<dbReference type="InterPro" id="IPR036610">
    <property type="entry name" value="PEBP-like_sf"/>
</dbReference>
<dbReference type="Proteomes" id="UP000466794">
    <property type="component" value="Unassembled WGS sequence"/>
</dbReference>
<keyword evidence="3" id="KW-1185">Reference proteome</keyword>
<evidence type="ECO:0000256" key="1">
    <source>
        <dbReference type="ARBA" id="ARBA00007120"/>
    </source>
</evidence>
<comment type="similarity">
    <text evidence="1">Belongs to the UPF0098 family.</text>
</comment>
<dbReference type="InterPro" id="IPR008914">
    <property type="entry name" value="PEBP"/>
</dbReference>
<organism evidence="2 3">
    <name type="scientific">Nocardia terrae</name>
    <dbReference type="NCBI Taxonomy" id="2675851"/>
    <lineage>
        <taxon>Bacteria</taxon>
        <taxon>Bacillati</taxon>
        <taxon>Actinomycetota</taxon>
        <taxon>Actinomycetes</taxon>
        <taxon>Mycobacteriales</taxon>
        <taxon>Nocardiaceae</taxon>
        <taxon>Nocardia</taxon>
    </lineage>
</organism>
<accession>A0A7K1V4W3</accession>
<gene>
    <name evidence="2" type="ORF">GPX89_30090</name>
</gene>